<dbReference type="InterPro" id="IPR042242">
    <property type="entry name" value="RecO_C"/>
</dbReference>
<dbReference type="PANTHER" id="PTHR33991:SF1">
    <property type="entry name" value="DNA REPAIR PROTEIN RECO"/>
    <property type="match status" value="1"/>
</dbReference>
<dbReference type="AlphaFoldDB" id="A0A1I6B501"/>
<comment type="similarity">
    <text evidence="1 7">Belongs to the RecO family.</text>
</comment>
<dbReference type="GO" id="GO:0006310">
    <property type="term" value="P:DNA recombination"/>
    <property type="evidence" value="ECO:0007669"/>
    <property type="project" value="UniProtKB-UniRule"/>
</dbReference>
<evidence type="ECO:0000256" key="5">
    <source>
        <dbReference type="ARBA" id="ARBA00023204"/>
    </source>
</evidence>
<dbReference type="Pfam" id="PF11967">
    <property type="entry name" value="RecO_N"/>
    <property type="match status" value="1"/>
</dbReference>
<dbReference type="Proteomes" id="UP000198734">
    <property type="component" value="Unassembled WGS sequence"/>
</dbReference>
<dbReference type="OrthoDB" id="9797083at2"/>
<dbReference type="Gene3D" id="1.20.1440.120">
    <property type="entry name" value="Recombination protein O, C-terminal domain"/>
    <property type="match status" value="1"/>
</dbReference>
<gene>
    <name evidence="7" type="primary">recO</name>
    <name evidence="9" type="ORF">SAMN05421670_0161</name>
</gene>
<dbReference type="PANTHER" id="PTHR33991">
    <property type="entry name" value="DNA REPAIR PROTEIN RECO"/>
    <property type="match status" value="1"/>
</dbReference>
<dbReference type="STRING" id="126156.SAMN05421670_0161"/>
<evidence type="ECO:0000256" key="6">
    <source>
        <dbReference type="ARBA" id="ARBA00033409"/>
    </source>
</evidence>
<dbReference type="InterPro" id="IPR003717">
    <property type="entry name" value="RecO"/>
</dbReference>
<proteinExistence type="inferred from homology"/>
<dbReference type="InterPro" id="IPR022572">
    <property type="entry name" value="DNA_rep/recomb_RecO_N"/>
</dbReference>
<dbReference type="RefSeq" id="WP_093538511.1">
    <property type="nucleotide sequence ID" value="NZ_CP183885.1"/>
</dbReference>
<evidence type="ECO:0000256" key="3">
    <source>
        <dbReference type="ARBA" id="ARBA00022763"/>
    </source>
</evidence>
<dbReference type="SUPFAM" id="SSF50249">
    <property type="entry name" value="Nucleic acid-binding proteins"/>
    <property type="match status" value="1"/>
</dbReference>
<keyword evidence="10" id="KW-1185">Reference proteome</keyword>
<dbReference type="Gene3D" id="2.40.50.140">
    <property type="entry name" value="Nucleic acid-binding proteins"/>
    <property type="match status" value="1"/>
</dbReference>
<protein>
    <recommendedName>
        <fullName evidence="2 7">DNA repair protein RecO</fullName>
    </recommendedName>
    <alternativeName>
        <fullName evidence="6 7">Recombination protein O</fullName>
    </alternativeName>
</protein>
<dbReference type="GO" id="GO:0006302">
    <property type="term" value="P:double-strand break repair"/>
    <property type="evidence" value="ECO:0007669"/>
    <property type="project" value="TreeGrafter"/>
</dbReference>
<sequence>MLQKVEGIVLRTSPYGESNKIVTIFSRELGKRAAMARGAKKPTSRLASISQPFTYGYFLIQQGKGMGTLQQGEIIDSMRSIREDIFTTAYASFIMELVDKLIDDEAPKPQLFDILQQALHAISEEYDPEAISLFVEWKLLPTAGIYPTLHQCTNCGATDGEFAFSFSQIGFLCHRCFSIDPYIIRLSPSQVKLIRTFYTVPIDQVGKLTLKKETKGFIKKIVRTIYSEQVGIRLKSQHFLDQMEKTPEFFTPKKEKPSPEEE</sequence>
<reference evidence="10" key="1">
    <citation type="submission" date="2016-10" db="EMBL/GenBank/DDBJ databases">
        <authorList>
            <person name="Varghese N."/>
            <person name="Submissions S."/>
        </authorList>
    </citation>
    <scope>NUCLEOTIDE SEQUENCE [LARGE SCALE GENOMIC DNA]</scope>
    <source>
        <strain evidence="10">DSM 11706</strain>
    </source>
</reference>
<keyword evidence="4 7" id="KW-0233">DNA recombination</keyword>
<dbReference type="InterPro" id="IPR037278">
    <property type="entry name" value="ARFGAP/RecO"/>
</dbReference>
<dbReference type="HAMAP" id="MF_00201">
    <property type="entry name" value="RecO"/>
    <property type="match status" value="1"/>
</dbReference>
<dbReference type="NCBIfam" id="TIGR00613">
    <property type="entry name" value="reco"/>
    <property type="match status" value="1"/>
</dbReference>
<keyword evidence="5 7" id="KW-0234">DNA repair</keyword>
<dbReference type="EMBL" id="FOXU01000011">
    <property type="protein sequence ID" value="SFQ75984.1"/>
    <property type="molecule type" value="Genomic_DNA"/>
</dbReference>
<evidence type="ECO:0000256" key="2">
    <source>
        <dbReference type="ARBA" id="ARBA00021310"/>
    </source>
</evidence>
<dbReference type="GO" id="GO:0043590">
    <property type="term" value="C:bacterial nucleoid"/>
    <property type="evidence" value="ECO:0007669"/>
    <property type="project" value="TreeGrafter"/>
</dbReference>
<comment type="function">
    <text evidence="7">Involved in DNA repair and RecF pathway recombination.</text>
</comment>
<evidence type="ECO:0000259" key="8">
    <source>
        <dbReference type="Pfam" id="PF11967"/>
    </source>
</evidence>
<accession>A0A1I6B501</accession>
<dbReference type="SUPFAM" id="SSF57863">
    <property type="entry name" value="ArfGap/RecO-like zinc finger"/>
    <property type="match status" value="1"/>
</dbReference>
<feature type="domain" description="DNA replication/recombination mediator RecO N-terminal" evidence="8">
    <location>
        <begin position="1"/>
        <end position="77"/>
    </location>
</feature>
<dbReference type="Pfam" id="PF02565">
    <property type="entry name" value="RecO_C"/>
    <property type="match status" value="1"/>
</dbReference>
<evidence type="ECO:0000256" key="7">
    <source>
        <dbReference type="HAMAP-Rule" id="MF_00201"/>
    </source>
</evidence>
<evidence type="ECO:0000256" key="1">
    <source>
        <dbReference type="ARBA" id="ARBA00007452"/>
    </source>
</evidence>
<name>A0A1I6B501_9BACI</name>
<organism evidence="9 10">
    <name type="scientific">Psychrobacillus psychrotolerans</name>
    <dbReference type="NCBI Taxonomy" id="126156"/>
    <lineage>
        <taxon>Bacteria</taxon>
        <taxon>Bacillati</taxon>
        <taxon>Bacillota</taxon>
        <taxon>Bacilli</taxon>
        <taxon>Bacillales</taxon>
        <taxon>Bacillaceae</taxon>
        <taxon>Psychrobacillus</taxon>
    </lineage>
</organism>
<evidence type="ECO:0000313" key="10">
    <source>
        <dbReference type="Proteomes" id="UP000198734"/>
    </source>
</evidence>
<evidence type="ECO:0000313" key="9">
    <source>
        <dbReference type="EMBL" id="SFQ75984.1"/>
    </source>
</evidence>
<evidence type="ECO:0000256" key="4">
    <source>
        <dbReference type="ARBA" id="ARBA00023172"/>
    </source>
</evidence>
<keyword evidence="3 7" id="KW-0227">DNA damage</keyword>
<dbReference type="InterPro" id="IPR012340">
    <property type="entry name" value="NA-bd_OB-fold"/>
</dbReference>